<feature type="repeat" description="WD" evidence="8">
    <location>
        <begin position="103"/>
        <end position="145"/>
    </location>
</feature>
<feature type="domain" description="WDR59/RTC1-like RING zinc finger" evidence="9">
    <location>
        <begin position="726"/>
        <end position="776"/>
    </location>
</feature>
<dbReference type="Pfam" id="PF00400">
    <property type="entry name" value="WD40"/>
    <property type="match status" value="1"/>
</dbReference>
<dbReference type="PANTHER" id="PTHR46200">
    <property type="entry name" value="GATOR COMPLEX PROTEIN WDR24"/>
    <property type="match status" value="1"/>
</dbReference>
<dbReference type="GO" id="GO:0034198">
    <property type="term" value="P:cellular response to amino acid starvation"/>
    <property type="evidence" value="ECO:0007669"/>
    <property type="project" value="TreeGrafter"/>
</dbReference>
<dbReference type="GO" id="GO:0008270">
    <property type="term" value="F:zinc ion binding"/>
    <property type="evidence" value="ECO:0007669"/>
    <property type="project" value="UniProtKB-KW"/>
</dbReference>
<evidence type="ECO:0000256" key="1">
    <source>
        <dbReference type="ARBA" id="ARBA00008134"/>
    </source>
</evidence>
<sequence length="778" mass="87783">MQKVEKTFWLTHESSISNLALNKDFNQIVIAGRNIFKIYSIEDDRFTEIVNLRVGKHLNLNFSCNDVAWNPVEDHWIATAATNGAVVLWNLNRISRIKQETVFSDHRRTVNKVVFNSVEPYLLLSGSQDGTIKTFDIRTRNLISTFFSNVESVRDVQFNPHQHTQFAAVSDNGCVQLWDLRKTEKPEKQFTAHSGPVFTCDWHPENRNILATAGRDKTIKVWDVGSRPYVDKTVHTIASVGRIKWRPNRKYHIASVALIFDYAVNVWDIRRPYIPFATFNQHTDVTTGIEWRGDPDLFVSASKDCTLYNHAFKDATRPVELAASAVASITPRGGIILATKINSSKGFRNPFSFSSVVKKSRRPSDDFVNSNVSVLNQYTPKSLSSEVFVKLAKNYILDGKPLLEICEENASLARTLGQYQIATVWQIVRSVFACKSGNYKRLDIVQREDFNSLEPSLLQDTRHPRFGSGIEKRIDNALVSDHNSQKGIGDEAETEQEDVDTVDGHHDILPGPPIGGNGAFLADGDLDPLSFNMGDLTREETGGYSPGEISGEYTGDFELPTEAFQPRHEIKDRSSPPPEQYIHKNFDLTGQPETKTVEIVDQTSDLLCLQETKEIFPWDGTSIVIDVIKKHVEEGDYQTAVVMFIVLGEKIKGLIEDSAAEEWVTGYLELLVKFQLWIPAACVVKKNPLSAIQSLSQRSTRYATSCARCRKLLLRTSWFCDSCRKITSLCSLCHLPVKGLHVWCRKCSHGGHIEHMKNWFKDFSVCPTGCGHKCEFEA</sequence>
<dbReference type="AlphaFoldDB" id="A0AA88KWP2"/>
<evidence type="ECO:0000313" key="11">
    <source>
        <dbReference type="Proteomes" id="UP001187531"/>
    </source>
</evidence>
<dbReference type="PANTHER" id="PTHR46200:SF1">
    <property type="entry name" value="GATOR COMPLEX PROTEIN WDR24"/>
    <property type="match status" value="1"/>
</dbReference>
<keyword evidence="4" id="KW-0677">Repeat</keyword>
<dbReference type="GO" id="GO:0061700">
    <property type="term" value="C:GATOR2 complex"/>
    <property type="evidence" value="ECO:0007669"/>
    <property type="project" value="TreeGrafter"/>
</dbReference>
<evidence type="ECO:0000259" key="9">
    <source>
        <dbReference type="Pfam" id="PF17120"/>
    </source>
</evidence>
<evidence type="ECO:0000256" key="3">
    <source>
        <dbReference type="ARBA" id="ARBA00022723"/>
    </source>
</evidence>
<dbReference type="InterPro" id="IPR001680">
    <property type="entry name" value="WD40_rpt"/>
</dbReference>
<feature type="repeat" description="WD" evidence="8">
    <location>
        <begin position="146"/>
        <end position="188"/>
    </location>
</feature>
<proteinExistence type="inferred from homology"/>
<dbReference type="InterPro" id="IPR015943">
    <property type="entry name" value="WD40/YVTN_repeat-like_dom_sf"/>
</dbReference>
<feature type="repeat" description="WD" evidence="8">
    <location>
        <begin position="190"/>
        <end position="232"/>
    </location>
</feature>
<evidence type="ECO:0000313" key="10">
    <source>
        <dbReference type="EMBL" id="KAK2710113.1"/>
    </source>
</evidence>
<evidence type="ECO:0000256" key="8">
    <source>
        <dbReference type="PROSITE-ProRule" id="PRU00221"/>
    </source>
</evidence>
<dbReference type="Proteomes" id="UP001187531">
    <property type="component" value="Unassembled WGS sequence"/>
</dbReference>
<dbReference type="GO" id="GO:0016239">
    <property type="term" value="P:positive regulation of macroautophagy"/>
    <property type="evidence" value="ECO:0007669"/>
    <property type="project" value="TreeGrafter"/>
</dbReference>
<organism evidence="10 11">
    <name type="scientific">Artemia franciscana</name>
    <name type="common">Brine shrimp</name>
    <name type="synonym">Artemia sanfranciscana</name>
    <dbReference type="NCBI Taxonomy" id="6661"/>
    <lineage>
        <taxon>Eukaryota</taxon>
        <taxon>Metazoa</taxon>
        <taxon>Ecdysozoa</taxon>
        <taxon>Arthropoda</taxon>
        <taxon>Crustacea</taxon>
        <taxon>Branchiopoda</taxon>
        <taxon>Anostraca</taxon>
        <taxon>Artemiidae</taxon>
        <taxon>Artemia</taxon>
    </lineage>
</organism>
<keyword evidence="6" id="KW-0862">Zinc</keyword>
<reference evidence="10" key="1">
    <citation type="submission" date="2023-07" db="EMBL/GenBank/DDBJ databases">
        <title>Chromosome-level genome assembly of Artemia franciscana.</title>
        <authorList>
            <person name="Jo E."/>
        </authorList>
    </citation>
    <scope>NUCLEOTIDE SEQUENCE</scope>
    <source>
        <tissue evidence="10">Whole body</tissue>
    </source>
</reference>
<dbReference type="InterPro" id="IPR036322">
    <property type="entry name" value="WD40_repeat_dom_sf"/>
</dbReference>
<dbReference type="EMBL" id="JAVRJZ010000017">
    <property type="protein sequence ID" value="KAK2710113.1"/>
    <property type="molecule type" value="Genomic_DNA"/>
</dbReference>
<gene>
    <name evidence="10" type="ORF">QYM36_013700</name>
</gene>
<dbReference type="Gene3D" id="2.130.10.10">
    <property type="entry name" value="YVTN repeat-like/Quinoprotein amine dehydrogenase"/>
    <property type="match status" value="1"/>
</dbReference>
<dbReference type="GO" id="GO:0005829">
    <property type="term" value="C:cytosol"/>
    <property type="evidence" value="ECO:0007669"/>
    <property type="project" value="TreeGrafter"/>
</dbReference>
<protein>
    <recommendedName>
        <fullName evidence="7">GATOR2 complex protein WDR24</fullName>
    </recommendedName>
</protein>
<dbReference type="GO" id="GO:0005774">
    <property type="term" value="C:vacuolar membrane"/>
    <property type="evidence" value="ECO:0007669"/>
    <property type="project" value="TreeGrafter"/>
</dbReference>
<evidence type="ECO:0000256" key="5">
    <source>
        <dbReference type="ARBA" id="ARBA00022771"/>
    </source>
</evidence>
<dbReference type="SUPFAM" id="SSF50978">
    <property type="entry name" value="WD40 repeat-like"/>
    <property type="match status" value="1"/>
</dbReference>
<dbReference type="CDD" id="cd16693">
    <property type="entry name" value="mRING-H2-C3H3C2_WDR24"/>
    <property type="match status" value="1"/>
</dbReference>
<keyword evidence="2 8" id="KW-0853">WD repeat</keyword>
<accession>A0AA88KWP2</accession>
<evidence type="ECO:0000256" key="6">
    <source>
        <dbReference type="ARBA" id="ARBA00022833"/>
    </source>
</evidence>
<dbReference type="Pfam" id="PF21720">
    <property type="entry name" value="MIOS_WD40"/>
    <property type="match status" value="1"/>
</dbReference>
<evidence type="ECO:0000256" key="2">
    <source>
        <dbReference type="ARBA" id="ARBA00022574"/>
    </source>
</evidence>
<evidence type="ECO:0000256" key="7">
    <source>
        <dbReference type="ARBA" id="ARBA00040269"/>
    </source>
</evidence>
<dbReference type="GO" id="GO:1904263">
    <property type="term" value="P:positive regulation of TORC1 signaling"/>
    <property type="evidence" value="ECO:0007669"/>
    <property type="project" value="TreeGrafter"/>
</dbReference>
<dbReference type="InterPro" id="IPR037590">
    <property type="entry name" value="WDR24"/>
</dbReference>
<dbReference type="InterPro" id="IPR049566">
    <property type="entry name" value="WDR59_RTC1-like_RING_Znf"/>
</dbReference>
<keyword evidence="11" id="KW-1185">Reference proteome</keyword>
<dbReference type="PROSITE" id="PS50082">
    <property type="entry name" value="WD_REPEATS_2"/>
    <property type="match status" value="3"/>
</dbReference>
<keyword evidence="3" id="KW-0479">Metal-binding</keyword>
<keyword evidence="5" id="KW-0863">Zinc-finger</keyword>
<name>A0AA88KWP2_ARTSF</name>
<dbReference type="PROSITE" id="PS00678">
    <property type="entry name" value="WD_REPEATS_1"/>
    <property type="match status" value="1"/>
</dbReference>
<dbReference type="InterPro" id="IPR019775">
    <property type="entry name" value="WD40_repeat_CS"/>
</dbReference>
<evidence type="ECO:0000256" key="4">
    <source>
        <dbReference type="ARBA" id="ARBA00022737"/>
    </source>
</evidence>
<dbReference type="PROSITE" id="PS50294">
    <property type="entry name" value="WD_REPEATS_REGION"/>
    <property type="match status" value="1"/>
</dbReference>
<dbReference type="Pfam" id="PF17120">
    <property type="entry name" value="zf-RING_16"/>
    <property type="match status" value="1"/>
</dbReference>
<dbReference type="SMART" id="SM00320">
    <property type="entry name" value="WD40"/>
    <property type="match status" value="7"/>
</dbReference>
<comment type="similarity">
    <text evidence="1">Belongs to the WD repeat WDR24 family.</text>
</comment>
<comment type="caution">
    <text evidence="10">The sequence shown here is derived from an EMBL/GenBank/DDBJ whole genome shotgun (WGS) entry which is preliminary data.</text>
</comment>